<protein>
    <submittedName>
        <fullName evidence="4">Virulence factor Mce family protein</fullName>
    </submittedName>
</protein>
<dbReference type="InterPro" id="IPR024516">
    <property type="entry name" value="Mce_C"/>
</dbReference>
<keyword evidence="1" id="KW-0472">Membrane</keyword>
<proteinExistence type="predicted"/>
<gene>
    <name evidence="4" type="ORF">RMCN_5324</name>
</gene>
<keyword evidence="5" id="KW-1185">Reference proteome</keyword>
<comment type="caution">
    <text evidence="4">The sequence shown here is derived from an EMBL/GenBank/DDBJ whole genome shotgun (WGS) entry which is preliminary data.</text>
</comment>
<feature type="transmembrane region" description="Helical" evidence="1">
    <location>
        <begin position="15"/>
        <end position="38"/>
    </location>
</feature>
<dbReference type="Pfam" id="PF11887">
    <property type="entry name" value="Mce4_CUP1"/>
    <property type="match status" value="1"/>
</dbReference>
<evidence type="ECO:0000313" key="5">
    <source>
        <dbReference type="Proteomes" id="UP000069773"/>
    </source>
</evidence>
<dbReference type="Pfam" id="PF02470">
    <property type="entry name" value="MlaD"/>
    <property type="match status" value="1"/>
</dbReference>
<sequence>MSEGSLAVTNRVSAVLWRLGIFVLVCALGAFALFAVFAQLRFEREQTYTAVFTNVSGLESEDFVRIAGVEVGKVQTITVRDDSTVQVEFGADDSVVLTDGSRAVIKYDNLIGDRYLAIEEGAGGTKKLRPGDTIPLNRTAPALDLDAVIGGFRPLFRALDPTQVNALTSQLIAAFQGQGATIGSILAQTAALTNTLADRDELIGQTIVNLNAVLGSLGEHSEQFGKAVDSLSQLVHGLQARKQDISNGVAYANEAARSIADLLAQARPPLQKTVHETDRTATAVLADRDYFDNLLNTLPDAYRVLLRQGLYGNYFAFYLCDLLLKVNGKGGQPVYIKLVGQSSGRCTPQ</sequence>
<dbReference type="PANTHER" id="PTHR33371:SF17">
    <property type="entry name" value="MCE-FAMILY PROTEIN MCE1B"/>
    <property type="match status" value="1"/>
</dbReference>
<organism evidence="4 5">
    <name type="scientific">Mycolicibacterium novocastrense</name>
    <name type="common">Mycobacterium novocastrense</name>
    <dbReference type="NCBI Taxonomy" id="59813"/>
    <lineage>
        <taxon>Bacteria</taxon>
        <taxon>Bacillati</taxon>
        <taxon>Actinomycetota</taxon>
        <taxon>Actinomycetes</taxon>
        <taxon>Mycobacteriales</taxon>
        <taxon>Mycobacteriaceae</taxon>
        <taxon>Mycolicibacterium</taxon>
    </lineage>
</organism>
<dbReference type="PANTHER" id="PTHR33371">
    <property type="entry name" value="INTERMEMBRANE PHOSPHOLIPID TRANSPORT SYSTEM BINDING PROTEIN MLAD-RELATED"/>
    <property type="match status" value="1"/>
</dbReference>
<dbReference type="InterPro" id="IPR003399">
    <property type="entry name" value="Mce/MlaD"/>
</dbReference>
<evidence type="ECO:0000313" key="4">
    <source>
        <dbReference type="EMBL" id="GAT12191.1"/>
    </source>
</evidence>
<name>A0ABQ0KRE3_MYCNV</name>
<keyword evidence="1" id="KW-1133">Transmembrane helix</keyword>
<keyword evidence="1" id="KW-0812">Transmembrane</keyword>
<evidence type="ECO:0000259" key="2">
    <source>
        <dbReference type="Pfam" id="PF02470"/>
    </source>
</evidence>
<dbReference type="Proteomes" id="UP000069773">
    <property type="component" value="Unassembled WGS sequence"/>
</dbReference>
<reference evidence="4 5" key="1">
    <citation type="journal article" date="2016" name="Genome Announc.">
        <title>Draft Genome Sequences of Five Rapidly Growing Mycobacterium Species, M. thermoresistibile, M. fortuitum subsp. acetamidolyticum, M. canariasense, M. brisbanense, and M. novocastrense.</title>
        <authorList>
            <person name="Katahira K."/>
            <person name="Ogura Y."/>
            <person name="Gotoh Y."/>
            <person name="Hayashi T."/>
        </authorList>
    </citation>
    <scope>NUCLEOTIDE SEQUENCE [LARGE SCALE GENOMIC DNA]</scope>
    <source>
        <strain evidence="4 5">JCM18114</strain>
    </source>
</reference>
<dbReference type="InterPro" id="IPR005693">
    <property type="entry name" value="Mce"/>
</dbReference>
<feature type="domain" description="Mammalian cell entry C-terminal" evidence="3">
    <location>
        <begin position="126"/>
        <end position="340"/>
    </location>
</feature>
<dbReference type="InterPro" id="IPR052336">
    <property type="entry name" value="MlaD_Phospholipid_Transporter"/>
</dbReference>
<dbReference type="NCBIfam" id="TIGR00996">
    <property type="entry name" value="Mtu_fam_mce"/>
    <property type="match status" value="1"/>
</dbReference>
<evidence type="ECO:0000256" key="1">
    <source>
        <dbReference type="SAM" id="Phobius"/>
    </source>
</evidence>
<dbReference type="EMBL" id="BCTA01000088">
    <property type="protein sequence ID" value="GAT12191.1"/>
    <property type="molecule type" value="Genomic_DNA"/>
</dbReference>
<feature type="domain" description="Mce/MlaD" evidence="2">
    <location>
        <begin position="45"/>
        <end position="121"/>
    </location>
</feature>
<evidence type="ECO:0000259" key="3">
    <source>
        <dbReference type="Pfam" id="PF11887"/>
    </source>
</evidence>
<accession>A0ABQ0KRE3</accession>